<dbReference type="EMBL" id="JBANDL010000002">
    <property type="protein sequence ID" value="MEI2454554.1"/>
    <property type="molecule type" value="Genomic_DNA"/>
</dbReference>
<sequence length="212" mass="23158">MSIESHSVTTQPSGVPTGHFYVLQPDIYSGGPGHGLTFSNLERLLTPPRRILRPADGGFPVLPEIPVLIQSASGRPLKDLEGVFSGYWLVSEELKKVLERHDADGFAFTPCNVVSADGTSLGEYHLCDVLRVIDVLDESLSRLDIRIGEEYAKGKHYRIGPGASLAFREHEISAAHVFRTPFSSYVFCDKKLRGAIIESGCVGISLEDAADF</sequence>
<protein>
    <submittedName>
        <fullName evidence="2">DUF1629 domain-containing protein</fullName>
    </submittedName>
</protein>
<evidence type="ECO:0000313" key="3">
    <source>
        <dbReference type="Proteomes" id="UP001387215"/>
    </source>
</evidence>
<feature type="domain" description="Immunity MXAN-0049 protein" evidence="1">
    <location>
        <begin position="20"/>
        <end position="211"/>
    </location>
</feature>
<accession>A0ABU8D0K5</accession>
<organism evidence="2 3">
    <name type="scientific">Lysobacter firmicutimachus</name>
    <dbReference type="NCBI Taxonomy" id="1792846"/>
    <lineage>
        <taxon>Bacteria</taxon>
        <taxon>Pseudomonadati</taxon>
        <taxon>Pseudomonadota</taxon>
        <taxon>Gammaproteobacteria</taxon>
        <taxon>Lysobacterales</taxon>
        <taxon>Lysobacteraceae</taxon>
        <taxon>Lysobacter</taxon>
    </lineage>
</organism>
<dbReference type="RefSeq" id="WP_336131455.1">
    <property type="nucleotide sequence ID" value="NZ_JBANDL010000002.1"/>
</dbReference>
<dbReference type="Proteomes" id="UP001387215">
    <property type="component" value="Unassembled WGS sequence"/>
</dbReference>
<reference evidence="2 3" key="1">
    <citation type="submission" date="2024-02" db="EMBL/GenBank/DDBJ databases">
        <title>Lysobacter Genome Sequencing and Mining.</title>
        <authorList>
            <person name="Bierman J."/>
            <person name="Walker M.C."/>
        </authorList>
    </citation>
    <scope>NUCLEOTIDE SEQUENCE [LARGE SCALE GENOMIC DNA]</scope>
    <source>
        <strain evidence="2 3">PB6250</strain>
    </source>
</reference>
<name>A0ABU8D0K5_9GAMM</name>
<proteinExistence type="predicted"/>
<dbReference type="InterPro" id="IPR012433">
    <property type="entry name" value="Imm11"/>
</dbReference>
<keyword evidence="3" id="KW-1185">Reference proteome</keyword>
<evidence type="ECO:0000313" key="2">
    <source>
        <dbReference type="EMBL" id="MEI2454554.1"/>
    </source>
</evidence>
<evidence type="ECO:0000259" key="1">
    <source>
        <dbReference type="Pfam" id="PF07791"/>
    </source>
</evidence>
<gene>
    <name evidence="2" type="ORF">V2J18_07660</name>
</gene>
<comment type="caution">
    <text evidence="2">The sequence shown here is derived from an EMBL/GenBank/DDBJ whole genome shotgun (WGS) entry which is preliminary data.</text>
</comment>
<dbReference type="Pfam" id="PF07791">
    <property type="entry name" value="Imm11"/>
    <property type="match status" value="1"/>
</dbReference>